<evidence type="ECO:0000313" key="4">
    <source>
        <dbReference type="Proteomes" id="UP000014680"/>
    </source>
</evidence>
<dbReference type="Proteomes" id="UP000014680">
    <property type="component" value="Unassembled WGS sequence"/>
</dbReference>
<feature type="region of interest" description="Disordered" evidence="1">
    <location>
        <begin position="118"/>
        <end position="149"/>
    </location>
</feature>
<protein>
    <recommendedName>
        <fullName evidence="2">TLDc domain-containing protein</fullName>
    </recommendedName>
</protein>
<evidence type="ECO:0000259" key="2">
    <source>
        <dbReference type="Pfam" id="PF07534"/>
    </source>
</evidence>
<feature type="compositionally biased region" description="Polar residues" evidence="1">
    <location>
        <begin position="56"/>
        <end position="77"/>
    </location>
</feature>
<dbReference type="EMBL" id="KB206479">
    <property type="protein sequence ID" value="ELP91029.1"/>
    <property type="molecule type" value="Genomic_DNA"/>
</dbReference>
<dbReference type="Pfam" id="PF07534">
    <property type="entry name" value="TLD"/>
    <property type="match status" value="1"/>
</dbReference>
<accession>A0A0A1U7X2</accession>
<reference evidence="3 4" key="1">
    <citation type="submission" date="2012-10" db="EMBL/GenBank/DDBJ databases">
        <authorList>
            <person name="Zafar N."/>
            <person name="Inman J."/>
            <person name="Hall N."/>
            <person name="Lorenzi H."/>
            <person name="Caler E."/>
        </authorList>
    </citation>
    <scope>NUCLEOTIDE SEQUENCE [LARGE SCALE GENOMIC DNA]</scope>
    <source>
        <strain evidence="3 4">IP1</strain>
    </source>
</reference>
<feature type="region of interest" description="Disordered" evidence="1">
    <location>
        <begin position="56"/>
        <end position="105"/>
    </location>
</feature>
<feature type="compositionally biased region" description="Basic and acidic residues" evidence="1">
    <location>
        <begin position="96"/>
        <end position="105"/>
    </location>
</feature>
<feature type="region of interest" description="Disordered" evidence="1">
    <location>
        <begin position="1"/>
        <end position="30"/>
    </location>
</feature>
<evidence type="ECO:0000313" key="3">
    <source>
        <dbReference type="EMBL" id="ELP91029.1"/>
    </source>
</evidence>
<sequence length="433" mass="48011">MTKVSQQKQPTEPTGTIPPPPTEQQPQYPGVMHVTGSIVISQLFNNGVINFTGTTSDQKGVSQQPQIEVKTHSSQVVKENGKPGVSTEGQSSSISPDDKRSEGVRNRCTEKYERSLGEFTESDGCGNDENSIVRGQSEKKSDNSLSDPELSTVTTILKSMESDLKELIIKEKTITETVNQLTESKKTLKSPSQVQDLHEQVESNEKMLERVSSEFGRLKQFSTSMSEMVRPSASVVIRPTITVPQKLPSLEEMVVEPVIGQLKFQKKIVEWTNMCQYRVLYRSTKDNLTAKALNAKICGRTNILLIVITNKNYVFGSYSSVAIPNPPKIGDHHVGPDNAFFCFTFQNPFNTEPLKITKKTTSTSLKIYSNKEQSYVVGVDACFYIRANCPSHVPSCFAESFDDPTKKGGLLFVNAVYPDKFGVQELMAVELSN</sequence>
<dbReference type="GeneID" id="14890033"/>
<proteinExistence type="predicted"/>
<dbReference type="OMA" id="CTMNISN"/>
<dbReference type="AlphaFoldDB" id="A0A0A1U7X2"/>
<feature type="domain" description="TLDc" evidence="2">
    <location>
        <begin position="272"/>
        <end position="378"/>
    </location>
</feature>
<name>A0A0A1U7X2_ENTIV</name>
<dbReference type="OrthoDB" id="26679at2759"/>
<dbReference type="RefSeq" id="XP_004257800.1">
    <property type="nucleotide sequence ID" value="XM_004257752.1"/>
</dbReference>
<dbReference type="InterPro" id="IPR006571">
    <property type="entry name" value="TLDc_dom"/>
</dbReference>
<gene>
    <name evidence="3" type="ORF">EIN_267450</name>
</gene>
<dbReference type="KEGG" id="eiv:EIN_267450"/>
<keyword evidence="4" id="KW-1185">Reference proteome</keyword>
<organism evidence="3 4">
    <name type="scientific">Entamoeba invadens IP1</name>
    <dbReference type="NCBI Taxonomy" id="370355"/>
    <lineage>
        <taxon>Eukaryota</taxon>
        <taxon>Amoebozoa</taxon>
        <taxon>Evosea</taxon>
        <taxon>Archamoebae</taxon>
        <taxon>Mastigamoebida</taxon>
        <taxon>Entamoebidae</taxon>
        <taxon>Entamoeba</taxon>
    </lineage>
</organism>
<evidence type="ECO:0000256" key="1">
    <source>
        <dbReference type="SAM" id="MobiDB-lite"/>
    </source>
</evidence>
<dbReference type="VEuPathDB" id="AmoebaDB:EIN_267450"/>